<evidence type="ECO:0000313" key="1">
    <source>
        <dbReference type="EMBL" id="HEM68113.1"/>
    </source>
</evidence>
<protein>
    <submittedName>
        <fullName evidence="1">Uncharacterized protein</fullName>
    </submittedName>
</protein>
<dbReference type="EMBL" id="DSEU01000079">
    <property type="protein sequence ID" value="HEM68113.1"/>
    <property type="molecule type" value="Genomic_DNA"/>
</dbReference>
<reference evidence="1" key="1">
    <citation type="journal article" date="2020" name="mSystems">
        <title>Genome- and Community-Level Interaction Insights into Carbon Utilization and Element Cycling Functions of Hydrothermarchaeota in Hydrothermal Sediment.</title>
        <authorList>
            <person name="Zhou Z."/>
            <person name="Liu Y."/>
            <person name="Xu W."/>
            <person name="Pan J."/>
            <person name="Luo Z.H."/>
            <person name="Li M."/>
        </authorList>
    </citation>
    <scope>NUCLEOTIDE SEQUENCE [LARGE SCALE GENOMIC DNA]</scope>
    <source>
        <strain evidence="1">SpSt-125</strain>
    </source>
</reference>
<comment type="caution">
    <text evidence="1">The sequence shown here is derived from an EMBL/GenBank/DDBJ whole genome shotgun (WGS) entry which is preliminary data.</text>
</comment>
<proteinExistence type="predicted"/>
<organism evidence="1">
    <name type="scientific">Ignisphaera aggregans</name>
    <dbReference type="NCBI Taxonomy" id="334771"/>
    <lineage>
        <taxon>Archaea</taxon>
        <taxon>Thermoproteota</taxon>
        <taxon>Thermoprotei</taxon>
        <taxon>Desulfurococcales</taxon>
        <taxon>Desulfurococcaceae</taxon>
        <taxon>Ignisphaera</taxon>
    </lineage>
</organism>
<name>A0A7J2U753_9CREN</name>
<sequence length="95" mass="11206">MISNSSISRDELVDLILSNNMLEDFVKWLRQKGIDIDPISLKDVDYIYLYQFAAEKKLIADDLKTQDQNDEKDVADDLEKKVQRFTKPKKIRRKT</sequence>
<gene>
    <name evidence="1" type="ORF">ENO26_11255</name>
</gene>
<accession>A0A7J2U753</accession>
<dbReference type="AlphaFoldDB" id="A0A7J2U753"/>